<proteinExistence type="predicted"/>
<accession>A0A6C0I7F5</accession>
<evidence type="ECO:0000313" key="1">
    <source>
        <dbReference type="EMBL" id="QHT88246.1"/>
    </source>
</evidence>
<dbReference type="EMBL" id="MN740114">
    <property type="protein sequence ID" value="QHT88246.1"/>
    <property type="molecule type" value="Genomic_DNA"/>
</dbReference>
<reference evidence="1" key="1">
    <citation type="journal article" date="2020" name="Nature">
        <title>Giant virus diversity and host interactions through global metagenomics.</title>
        <authorList>
            <person name="Schulz F."/>
            <person name="Roux S."/>
            <person name="Paez-Espino D."/>
            <person name="Jungbluth S."/>
            <person name="Walsh D.A."/>
            <person name="Denef V.J."/>
            <person name="McMahon K.D."/>
            <person name="Konstantinidis K.T."/>
            <person name="Eloe-Fadrosh E.A."/>
            <person name="Kyrpides N.C."/>
            <person name="Woyke T."/>
        </authorList>
    </citation>
    <scope>NUCLEOTIDE SEQUENCE</scope>
    <source>
        <strain evidence="1">GVMAG-M-3300023184-50</strain>
    </source>
</reference>
<protein>
    <submittedName>
        <fullName evidence="1">Uncharacterized protein</fullName>
    </submittedName>
</protein>
<dbReference type="AlphaFoldDB" id="A0A6C0I7F5"/>
<name>A0A6C0I7F5_9ZZZZ</name>
<organism evidence="1">
    <name type="scientific">viral metagenome</name>
    <dbReference type="NCBI Taxonomy" id="1070528"/>
    <lineage>
        <taxon>unclassified sequences</taxon>
        <taxon>metagenomes</taxon>
        <taxon>organismal metagenomes</taxon>
    </lineage>
</organism>
<sequence length="34" mass="3909">MTRLELLKLKLDMVYRNKPRAEAEAQFIAATTVS</sequence>